<evidence type="ECO:0000256" key="1">
    <source>
        <dbReference type="SAM" id="Phobius"/>
    </source>
</evidence>
<protein>
    <submittedName>
        <fullName evidence="2">Uncharacterized protein</fullName>
    </submittedName>
</protein>
<sequence length="41" mass="4474">MIEWLKGLGYFLGFCFLAGIGIGIVIIVLVSFLVLIKGVFL</sequence>
<accession>A0A8S5SXL6</accession>
<proteinExistence type="predicted"/>
<dbReference type="EMBL" id="BK032687">
    <property type="protein sequence ID" value="DAF55290.1"/>
    <property type="molecule type" value="Genomic_DNA"/>
</dbReference>
<feature type="transmembrane region" description="Helical" evidence="1">
    <location>
        <begin position="7"/>
        <end position="36"/>
    </location>
</feature>
<keyword evidence="1" id="KW-0812">Transmembrane</keyword>
<reference evidence="2" key="1">
    <citation type="journal article" date="2021" name="Proc. Natl. Acad. Sci. U.S.A.">
        <title>A Catalog of Tens of Thousands of Viruses from Human Metagenomes Reveals Hidden Associations with Chronic Diseases.</title>
        <authorList>
            <person name="Tisza M.J."/>
            <person name="Buck C.B."/>
        </authorList>
    </citation>
    <scope>NUCLEOTIDE SEQUENCE</scope>
    <source>
        <strain evidence="2">CtZHD14</strain>
    </source>
</reference>
<evidence type="ECO:0000313" key="2">
    <source>
        <dbReference type="EMBL" id="DAF55290.1"/>
    </source>
</evidence>
<name>A0A8S5SXL6_9CAUD</name>
<keyword evidence="1" id="KW-1133">Transmembrane helix</keyword>
<organism evidence="2">
    <name type="scientific">Siphoviridae sp. ctZHD14</name>
    <dbReference type="NCBI Taxonomy" id="2827891"/>
    <lineage>
        <taxon>Viruses</taxon>
        <taxon>Duplodnaviria</taxon>
        <taxon>Heunggongvirae</taxon>
        <taxon>Uroviricota</taxon>
        <taxon>Caudoviricetes</taxon>
    </lineage>
</organism>
<keyword evidence="1" id="KW-0472">Membrane</keyword>